<evidence type="ECO:0000256" key="2">
    <source>
        <dbReference type="ARBA" id="ARBA00022448"/>
    </source>
</evidence>
<evidence type="ECO:0000256" key="4">
    <source>
        <dbReference type="ARBA" id="ARBA00022692"/>
    </source>
</evidence>
<evidence type="ECO:0000256" key="3">
    <source>
        <dbReference type="ARBA" id="ARBA00022475"/>
    </source>
</evidence>
<keyword evidence="2 7" id="KW-0813">Transport</keyword>
<feature type="transmembrane region" description="Helical" evidence="7">
    <location>
        <begin position="215"/>
        <end position="237"/>
    </location>
</feature>
<organism evidence="9 10">
    <name type="scientific">Andreesenia angusta</name>
    <dbReference type="NCBI Taxonomy" id="39480"/>
    <lineage>
        <taxon>Bacteria</taxon>
        <taxon>Bacillati</taxon>
        <taxon>Bacillota</taxon>
        <taxon>Tissierellia</taxon>
        <taxon>Tissierellales</taxon>
        <taxon>Gottschalkiaceae</taxon>
        <taxon>Andreesenia</taxon>
    </lineage>
</organism>
<gene>
    <name evidence="9" type="primary">ycjO</name>
    <name evidence="9" type="ORF">EUAN_14670</name>
</gene>
<proteinExistence type="inferred from homology"/>
<name>A0A1S1V8F1_9FIRM</name>
<dbReference type="AlphaFoldDB" id="A0A1S1V8F1"/>
<dbReference type="InterPro" id="IPR035906">
    <property type="entry name" value="MetI-like_sf"/>
</dbReference>
<evidence type="ECO:0000256" key="6">
    <source>
        <dbReference type="ARBA" id="ARBA00023136"/>
    </source>
</evidence>
<keyword evidence="4 7" id="KW-0812">Transmembrane</keyword>
<dbReference type="STRING" id="39480.EUAN_14670"/>
<dbReference type="SUPFAM" id="SSF161098">
    <property type="entry name" value="MetI-like"/>
    <property type="match status" value="1"/>
</dbReference>
<accession>A0A1S1V8F1</accession>
<evidence type="ECO:0000313" key="10">
    <source>
        <dbReference type="Proteomes" id="UP000180254"/>
    </source>
</evidence>
<dbReference type="Proteomes" id="UP000180254">
    <property type="component" value="Unassembled WGS sequence"/>
</dbReference>
<feature type="transmembrane region" description="Helical" evidence="7">
    <location>
        <begin position="167"/>
        <end position="185"/>
    </location>
</feature>
<keyword evidence="3" id="KW-1003">Cell membrane</keyword>
<comment type="similarity">
    <text evidence="7">Belongs to the binding-protein-dependent transport system permease family.</text>
</comment>
<keyword evidence="6 7" id="KW-0472">Membrane</keyword>
<evidence type="ECO:0000313" key="9">
    <source>
        <dbReference type="EMBL" id="OHW62019.1"/>
    </source>
</evidence>
<dbReference type="OrthoDB" id="9786413at2"/>
<dbReference type="Gene3D" id="1.10.3720.10">
    <property type="entry name" value="MetI-like"/>
    <property type="match status" value="1"/>
</dbReference>
<dbReference type="GO" id="GO:0055085">
    <property type="term" value="P:transmembrane transport"/>
    <property type="evidence" value="ECO:0007669"/>
    <property type="project" value="InterPro"/>
</dbReference>
<comment type="caution">
    <text evidence="9">The sequence shown here is derived from an EMBL/GenBank/DDBJ whole genome shotgun (WGS) entry which is preliminary data.</text>
</comment>
<dbReference type="PROSITE" id="PS50928">
    <property type="entry name" value="ABC_TM1"/>
    <property type="match status" value="1"/>
</dbReference>
<feature type="domain" description="ABC transmembrane type-1" evidence="8">
    <location>
        <begin position="70"/>
        <end position="284"/>
    </location>
</feature>
<evidence type="ECO:0000259" key="8">
    <source>
        <dbReference type="PROSITE" id="PS50928"/>
    </source>
</evidence>
<comment type="subcellular location">
    <subcellularLocation>
        <location evidence="1 7">Cell membrane</location>
        <topology evidence="1 7">Multi-pass membrane protein</topology>
    </subcellularLocation>
</comment>
<evidence type="ECO:0000256" key="5">
    <source>
        <dbReference type="ARBA" id="ARBA00022989"/>
    </source>
</evidence>
<dbReference type="GO" id="GO:0005886">
    <property type="term" value="C:plasma membrane"/>
    <property type="evidence" value="ECO:0007669"/>
    <property type="project" value="UniProtKB-SubCell"/>
</dbReference>
<evidence type="ECO:0000256" key="7">
    <source>
        <dbReference type="RuleBase" id="RU363032"/>
    </source>
</evidence>
<dbReference type="EMBL" id="MKIE01000005">
    <property type="protein sequence ID" value="OHW62019.1"/>
    <property type="molecule type" value="Genomic_DNA"/>
</dbReference>
<dbReference type="CDD" id="cd06261">
    <property type="entry name" value="TM_PBP2"/>
    <property type="match status" value="1"/>
</dbReference>
<reference evidence="9 10" key="1">
    <citation type="submission" date="2016-09" db="EMBL/GenBank/DDBJ databases">
        <title>Genome sequence of Eubacterium angustum.</title>
        <authorList>
            <person name="Poehlein A."/>
            <person name="Daniel R."/>
        </authorList>
    </citation>
    <scope>NUCLEOTIDE SEQUENCE [LARGE SCALE GENOMIC DNA]</scope>
    <source>
        <strain evidence="9 10">DSM 1989</strain>
    </source>
</reference>
<keyword evidence="10" id="KW-1185">Reference proteome</keyword>
<feature type="transmembrane region" description="Helical" evidence="7">
    <location>
        <begin position="76"/>
        <end position="95"/>
    </location>
</feature>
<dbReference type="Pfam" id="PF00528">
    <property type="entry name" value="BPD_transp_1"/>
    <property type="match status" value="1"/>
</dbReference>
<dbReference type="PANTHER" id="PTHR43005:SF1">
    <property type="entry name" value="SPERMIDINE_PUTRESCINE TRANSPORT SYSTEM PERMEASE PROTEIN"/>
    <property type="match status" value="1"/>
</dbReference>
<protein>
    <submittedName>
        <fullName evidence="9">Inner membrane ABC transporter permease protein YcjO</fullName>
    </submittedName>
</protein>
<feature type="transmembrane region" description="Helical" evidence="7">
    <location>
        <begin position="263"/>
        <end position="285"/>
    </location>
</feature>
<dbReference type="InterPro" id="IPR000515">
    <property type="entry name" value="MetI-like"/>
</dbReference>
<dbReference type="PANTHER" id="PTHR43005">
    <property type="entry name" value="BLR7065 PROTEIN"/>
    <property type="match status" value="1"/>
</dbReference>
<feature type="transmembrane region" description="Helical" evidence="7">
    <location>
        <begin position="107"/>
        <end position="127"/>
    </location>
</feature>
<keyword evidence="5 7" id="KW-1133">Transmembrane helix</keyword>
<dbReference type="RefSeq" id="WP_071063198.1">
    <property type="nucleotide sequence ID" value="NZ_MKIE01000005.1"/>
</dbReference>
<evidence type="ECO:0000256" key="1">
    <source>
        <dbReference type="ARBA" id="ARBA00004651"/>
    </source>
</evidence>
<feature type="transmembrane region" description="Helical" evidence="7">
    <location>
        <begin position="12"/>
        <end position="32"/>
    </location>
</feature>
<sequence>MITDLNKKRITPYLLVIPVLIFIGVVYGYPLMLTFKYSFQKVSLIGDGSEFVGFENYIGLLKDPSFYGTLFLTLKWTALTVVLKIGMGFIVALFLNGRIYLKKLYRVMVLIPWAIPQVAVAILWSWILDGRYGYLNYYLGKLGYSGEPIAWLSDPTLAFASTSFVDAWIGIPLVAMMFLSGLGAIPDSLYEAAKIDGANVIQRFRWVTVPGIRKVFLIATTLTTIWTFNSFNVIYVLTGGGPMGGTEVMTIRIYREAFGKYNLGMSSTLSVTVFIVLTALSVYYWKQISRGDD</sequence>